<comment type="caution">
    <text evidence="1">The sequence shown here is derived from an EMBL/GenBank/DDBJ whole genome shotgun (WGS) entry which is preliminary data.</text>
</comment>
<name>A0ACC1I9V8_9FUNG</name>
<accession>A0ACC1I9V8</accession>
<protein>
    <submittedName>
        <fullName evidence="1">Uncharacterized protein</fullName>
    </submittedName>
</protein>
<dbReference type="Proteomes" id="UP001150581">
    <property type="component" value="Unassembled WGS sequence"/>
</dbReference>
<proteinExistence type="predicted"/>
<evidence type="ECO:0000313" key="1">
    <source>
        <dbReference type="EMBL" id="KAJ1888371.1"/>
    </source>
</evidence>
<reference evidence="1" key="1">
    <citation type="submission" date="2022-07" db="EMBL/GenBank/DDBJ databases">
        <title>Phylogenomic reconstructions and comparative analyses of Kickxellomycotina fungi.</title>
        <authorList>
            <person name="Reynolds N.K."/>
            <person name="Stajich J.E."/>
            <person name="Barry K."/>
            <person name="Grigoriev I.V."/>
            <person name="Crous P."/>
            <person name="Smith M.E."/>
        </authorList>
    </citation>
    <scope>NUCLEOTIDE SEQUENCE</scope>
    <source>
        <strain evidence="1">Benny 63K</strain>
    </source>
</reference>
<sequence>MPLYGTVIEVRDEQKARVLQQGGRVLKFTNNSGKLYFRYYFPHPSQLTWNKLTSGLRVLFSIASMDIYIRYTDPD</sequence>
<gene>
    <name evidence="1" type="ORF">LPJ66_008616</name>
</gene>
<dbReference type="EMBL" id="JANBPG010001770">
    <property type="protein sequence ID" value="KAJ1888371.1"/>
    <property type="molecule type" value="Genomic_DNA"/>
</dbReference>
<organism evidence="1 2">
    <name type="scientific">Kickxella alabastrina</name>
    <dbReference type="NCBI Taxonomy" id="61397"/>
    <lineage>
        <taxon>Eukaryota</taxon>
        <taxon>Fungi</taxon>
        <taxon>Fungi incertae sedis</taxon>
        <taxon>Zoopagomycota</taxon>
        <taxon>Kickxellomycotina</taxon>
        <taxon>Kickxellomycetes</taxon>
        <taxon>Kickxellales</taxon>
        <taxon>Kickxellaceae</taxon>
        <taxon>Kickxella</taxon>
    </lineage>
</organism>
<feature type="non-terminal residue" evidence="1">
    <location>
        <position position="75"/>
    </location>
</feature>
<evidence type="ECO:0000313" key="2">
    <source>
        <dbReference type="Proteomes" id="UP001150581"/>
    </source>
</evidence>
<keyword evidence="2" id="KW-1185">Reference proteome</keyword>